<dbReference type="GO" id="GO:0009737">
    <property type="term" value="P:response to abscisic acid"/>
    <property type="evidence" value="ECO:0007669"/>
    <property type="project" value="EnsemblPlants"/>
</dbReference>
<keyword evidence="2" id="KW-0677">Repeat</keyword>
<dbReference type="FunFam" id="2.20.25.80:FF:000006">
    <property type="entry name" value="WRKY transcription factor"/>
    <property type="match status" value="1"/>
</dbReference>
<evidence type="ECO:0000259" key="8">
    <source>
        <dbReference type="PROSITE" id="PS50811"/>
    </source>
</evidence>
<dbReference type="Pfam" id="PF03106">
    <property type="entry name" value="WRKY"/>
    <property type="match status" value="2"/>
</dbReference>
<dbReference type="GO" id="GO:0009739">
    <property type="term" value="P:response to gibberellin"/>
    <property type="evidence" value="ECO:0007669"/>
    <property type="project" value="EnsemblPlants"/>
</dbReference>
<evidence type="ECO:0000313" key="9">
    <source>
        <dbReference type="EMBL" id="KQK10385.1"/>
    </source>
</evidence>
<dbReference type="Gramene" id="KQK10385">
    <property type="protein sequence ID" value="KQK10385"/>
    <property type="gene ID" value="BRADI_2g53760v3"/>
</dbReference>
<dbReference type="PANTHER" id="PTHR31221">
    <property type="entry name" value="WRKY TRANSCRIPTION FACTOR PROTEIN 1-RELATED"/>
    <property type="match status" value="1"/>
</dbReference>
<dbReference type="GO" id="GO:0005634">
    <property type="term" value="C:nucleus"/>
    <property type="evidence" value="ECO:0000318"/>
    <property type="project" value="GO_Central"/>
</dbReference>
<keyword evidence="5" id="KW-0804">Transcription</keyword>
<dbReference type="SUPFAM" id="SSF118290">
    <property type="entry name" value="WRKY DNA-binding domain"/>
    <property type="match status" value="2"/>
</dbReference>
<dbReference type="AlphaFoldDB" id="I1HSZ2"/>
<dbReference type="EnsemblPlants" id="KQK10385">
    <property type="protein sequence ID" value="KQK10385"/>
    <property type="gene ID" value="BRADI_2g53760v3"/>
</dbReference>
<keyword evidence="3" id="KW-0805">Transcription regulation</keyword>
<dbReference type="FunCoup" id="I1HSZ2">
    <property type="interactions" value="518"/>
</dbReference>
<feature type="domain" description="WRKY" evidence="8">
    <location>
        <begin position="223"/>
        <end position="287"/>
    </location>
</feature>
<dbReference type="OrthoDB" id="5065855at2759"/>
<keyword evidence="11" id="KW-1185">Reference proteome</keyword>
<feature type="compositionally biased region" description="Basic and acidic residues" evidence="7">
    <location>
        <begin position="560"/>
        <end position="569"/>
    </location>
</feature>
<accession>I1HSZ2</accession>
<evidence type="ECO:0000256" key="5">
    <source>
        <dbReference type="ARBA" id="ARBA00023163"/>
    </source>
</evidence>
<keyword evidence="4" id="KW-0238">DNA-binding</keyword>
<dbReference type="SMART" id="SM00774">
    <property type="entry name" value="WRKY"/>
    <property type="match status" value="2"/>
</dbReference>
<dbReference type="Proteomes" id="UP000008810">
    <property type="component" value="Chromosome 2"/>
</dbReference>
<evidence type="ECO:0000256" key="1">
    <source>
        <dbReference type="ARBA" id="ARBA00004123"/>
    </source>
</evidence>
<evidence type="ECO:0000256" key="7">
    <source>
        <dbReference type="SAM" id="MobiDB-lite"/>
    </source>
</evidence>
<sequence length="576" mass="61164">MTTSSSGSIETSANSRPGSFSFANASFTDILGGSAGGGSASGGYKAMTPPSLPLSPSLMSPSSYFNMPAGMNLADFLDSPVLLTSSIFPSPTTGAFASQQFNWRPEAPVPSAEQGGKDEQQRQSAYSDFSFQTALQGKNEEQAAQTTTTTFQPPVPLAPQQGEEAYRGQQQQPWGGYQQPAAAGMEASANNPASFTAAPPLQATSSEMAPHAQGGGAYRQTHSQRRSSDDGYNWRKYGQKQVKGSENPRSYYKCTFPSCPTKKKVETSLEGQITEIVYKGTHNHAKPLNTRRSSGAGGAAAQVLQSGAGGDTSEHSFGGGVSGGAHVTTPENSSASFGDDEIGGASSPRAGNDLDDDEPDSKRWRKDGDGEGIGVGGNRTVREPRVVVQTMSDIDILDDGYRWRKYGQKVVKGNPNPRSYYKCTTVGCPVRKHVERASQDLRAVITTYEGKHNHDVPAARGSAALYRPAPRPDMAAAAASSHFMANNQPPAMPYQLTTNNAGTQYAPRPDGFGGQSQGSFGFGGGFGFSGSGFDNPAGSYMSQHQHQQRHNDAMHASAGAKEEPREDMFFQHPSQY</sequence>
<dbReference type="InterPro" id="IPR003657">
    <property type="entry name" value="WRKY_dom"/>
</dbReference>
<feature type="region of interest" description="Disordered" evidence="7">
    <location>
        <begin position="137"/>
        <end position="234"/>
    </location>
</feature>
<reference evidence="10" key="3">
    <citation type="submission" date="2018-08" db="UniProtKB">
        <authorList>
            <consortium name="EnsemblPlants"/>
        </authorList>
    </citation>
    <scope>IDENTIFICATION</scope>
    <source>
        <strain evidence="10">cv. Bd21</strain>
    </source>
</reference>
<dbReference type="STRING" id="15368.I1HSZ2"/>
<dbReference type="GO" id="GO:0009788">
    <property type="term" value="P:negative regulation of abscisic acid-activated signaling pathway"/>
    <property type="evidence" value="ECO:0007669"/>
    <property type="project" value="EnsemblPlants"/>
</dbReference>
<keyword evidence="6" id="KW-0539">Nucleus</keyword>
<evidence type="ECO:0000313" key="11">
    <source>
        <dbReference type="Proteomes" id="UP000008810"/>
    </source>
</evidence>
<dbReference type="InterPro" id="IPR044810">
    <property type="entry name" value="WRKY_plant"/>
</dbReference>
<dbReference type="GO" id="GO:0003700">
    <property type="term" value="F:DNA-binding transcription factor activity"/>
    <property type="evidence" value="ECO:0000318"/>
    <property type="project" value="GO_Central"/>
</dbReference>
<evidence type="ECO:0000256" key="2">
    <source>
        <dbReference type="ARBA" id="ARBA00022737"/>
    </source>
</evidence>
<dbReference type="KEGG" id="bdi:100845575"/>
<dbReference type="GO" id="GO:0045893">
    <property type="term" value="P:positive regulation of DNA-templated transcription"/>
    <property type="evidence" value="ECO:0007669"/>
    <property type="project" value="EnsemblPlants"/>
</dbReference>
<dbReference type="HOGENOM" id="CLU_012086_5_1_1"/>
<dbReference type="EMBL" id="CM000881">
    <property type="protein sequence ID" value="KQK10385.1"/>
    <property type="molecule type" value="Genomic_DNA"/>
</dbReference>
<proteinExistence type="predicted"/>
<feature type="region of interest" description="Disordered" evidence="7">
    <location>
        <begin position="106"/>
        <end position="125"/>
    </location>
</feature>
<reference evidence="9" key="2">
    <citation type="submission" date="2017-06" db="EMBL/GenBank/DDBJ databases">
        <title>WGS assembly of Brachypodium distachyon.</title>
        <authorList>
            <consortium name="The International Brachypodium Initiative"/>
            <person name="Lucas S."/>
            <person name="Harmon-Smith M."/>
            <person name="Lail K."/>
            <person name="Tice H."/>
            <person name="Grimwood J."/>
            <person name="Bruce D."/>
            <person name="Barry K."/>
            <person name="Shu S."/>
            <person name="Lindquist E."/>
            <person name="Wang M."/>
            <person name="Pitluck S."/>
            <person name="Vogel J.P."/>
            <person name="Garvin D.F."/>
            <person name="Mockler T.C."/>
            <person name="Schmutz J."/>
            <person name="Rokhsar D."/>
            <person name="Bevan M.W."/>
        </authorList>
    </citation>
    <scope>NUCLEOTIDE SEQUENCE</scope>
    <source>
        <strain evidence="9">Bd21</strain>
    </source>
</reference>
<feature type="compositionally biased region" description="Basic and acidic residues" evidence="7">
    <location>
        <begin position="360"/>
        <end position="369"/>
    </location>
</feature>
<gene>
    <name evidence="10" type="primary">LOC100845575</name>
    <name evidence="9" type="ORF">BRADI_2g53760v3</name>
</gene>
<evidence type="ECO:0000256" key="3">
    <source>
        <dbReference type="ARBA" id="ARBA00023015"/>
    </source>
</evidence>
<organism evidence="9">
    <name type="scientific">Brachypodium distachyon</name>
    <name type="common">Purple false brome</name>
    <name type="synonym">Trachynia distachya</name>
    <dbReference type="NCBI Taxonomy" id="15368"/>
    <lineage>
        <taxon>Eukaryota</taxon>
        <taxon>Viridiplantae</taxon>
        <taxon>Streptophyta</taxon>
        <taxon>Embryophyta</taxon>
        <taxon>Tracheophyta</taxon>
        <taxon>Spermatophyta</taxon>
        <taxon>Magnoliopsida</taxon>
        <taxon>Liliopsida</taxon>
        <taxon>Poales</taxon>
        <taxon>Poaceae</taxon>
        <taxon>BOP clade</taxon>
        <taxon>Pooideae</taxon>
        <taxon>Stipodae</taxon>
        <taxon>Brachypodieae</taxon>
        <taxon>Brachypodium</taxon>
    </lineage>
</organism>
<feature type="compositionally biased region" description="Low complexity" evidence="7">
    <location>
        <begin position="168"/>
        <end position="184"/>
    </location>
</feature>
<dbReference type="InterPro" id="IPR036576">
    <property type="entry name" value="WRKY_dom_sf"/>
</dbReference>
<evidence type="ECO:0000256" key="4">
    <source>
        <dbReference type="ARBA" id="ARBA00023125"/>
    </source>
</evidence>
<feature type="region of interest" description="Disordered" evidence="7">
    <location>
        <begin position="534"/>
        <end position="576"/>
    </location>
</feature>
<reference evidence="9 10" key="1">
    <citation type="journal article" date="2010" name="Nature">
        <title>Genome sequencing and analysis of the model grass Brachypodium distachyon.</title>
        <authorList>
            <consortium name="International Brachypodium Initiative"/>
        </authorList>
    </citation>
    <scope>NUCLEOTIDE SEQUENCE [LARGE SCALE GENOMIC DNA]</scope>
    <source>
        <strain evidence="9 10">Bd21</strain>
    </source>
</reference>
<dbReference type="OMA" id="REDMFFP"/>
<dbReference type="GeneID" id="100845575"/>
<dbReference type="PANTHER" id="PTHR31221:SF1">
    <property type="entry name" value="WRKY TRANSCRIPTION FACTOR 33-RELATED"/>
    <property type="match status" value="1"/>
</dbReference>
<evidence type="ECO:0000256" key="6">
    <source>
        <dbReference type="ARBA" id="ARBA00023242"/>
    </source>
</evidence>
<dbReference type="GO" id="GO:0000976">
    <property type="term" value="F:transcription cis-regulatory region binding"/>
    <property type="evidence" value="ECO:0000318"/>
    <property type="project" value="GO_Central"/>
</dbReference>
<feature type="region of interest" description="Disordered" evidence="7">
    <location>
        <begin position="282"/>
        <end position="378"/>
    </location>
</feature>
<comment type="subcellular location">
    <subcellularLocation>
        <location evidence="1">Nucleus</location>
    </subcellularLocation>
</comment>
<dbReference type="FunFam" id="2.20.25.80:FF:000001">
    <property type="entry name" value="WRKY transcription factor 33"/>
    <property type="match status" value="1"/>
</dbReference>
<dbReference type="Gene3D" id="2.20.25.80">
    <property type="entry name" value="WRKY domain"/>
    <property type="match status" value="2"/>
</dbReference>
<feature type="domain" description="WRKY" evidence="8">
    <location>
        <begin position="392"/>
        <end position="457"/>
    </location>
</feature>
<dbReference type="PROSITE" id="PS50811">
    <property type="entry name" value="WRKY"/>
    <property type="match status" value="2"/>
</dbReference>
<protein>
    <recommendedName>
        <fullName evidence="8">WRKY domain-containing protein</fullName>
    </recommendedName>
</protein>
<dbReference type="GO" id="GO:0009938">
    <property type="term" value="P:negative regulation of gibberellic acid mediated signaling pathway"/>
    <property type="evidence" value="ECO:0007669"/>
    <property type="project" value="EnsemblPlants"/>
</dbReference>
<dbReference type="GO" id="GO:0006355">
    <property type="term" value="P:regulation of DNA-templated transcription"/>
    <property type="evidence" value="ECO:0000318"/>
    <property type="project" value="GO_Central"/>
</dbReference>
<dbReference type="RefSeq" id="XP_003564512.1">
    <property type="nucleotide sequence ID" value="XM_003564464.3"/>
</dbReference>
<name>I1HSZ2_BRADI</name>
<dbReference type="eggNOG" id="ENOG502QRXJ">
    <property type="taxonomic scope" value="Eukaryota"/>
</dbReference>
<evidence type="ECO:0000313" key="10">
    <source>
        <dbReference type="EnsemblPlants" id="KQK10385"/>
    </source>
</evidence>